<evidence type="ECO:0000256" key="6">
    <source>
        <dbReference type="ARBA" id="ARBA00023295"/>
    </source>
</evidence>
<dbReference type="GO" id="GO:0005773">
    <property type="term" value="C:vacuole"/>
    <property type="evidence" value="ECO:0007669"/>
    <property type="project" value="UniProtKB-SubCell"/>
</dbReference>
<gene>
    <name evidence="12" type="ORF">AQUCO_03500226v1</name>
</gene>
<dbReference type="Gene3D" id="2.115.10.20">
    <property type="entry name" value="Glycosyl hydrolase domain, family 43"/>
    <property type="match status" value="1"/>
</dbReference>
<reference evidence="12 13" key="1">
    <citation type="submission" date="2017-09" db="EMBL/GenBank/DDBJ databases">
        <title>WGS assembly of Aquilegia coerulea Goldsmith.</title>
        <authorList>
            <person name="Hodges S."/>
            <person name="Kramer E."/>
            <person name="Nordborg M."/>
            <person name="Tomkins J."/>
            <person name="Borevitz J."/>
            <person name="Derieg N."/>
            <person name="Yan J."/>
            <person name="Mihaltcheva S."/>
            <person name="Hayes R.D."/>
            <person name="Rokhsar D."/>
        </authorList>
    </citation>
    <scope>NUCLEOTIDE SEQUENCE [LARGE SCALE GENOMIC DNA]</scope>
    <source>
        <strain evidence="13">cv. Goldsmith</strain>
    </source>
</reference>
<dbReference type="STRING" id="218851.A0A2G5CWT0"/>
<keyword evidence="3" id="KW-0926">Vacuole</keyword>
<feature type="domain" description="Glycosyl hydrolase family 32 N-terminal" evidence="9">
    <location>
        <begin position="117"/>
        <end position="437"/>
    </location>
</feature>
<dbReference type="InterPro" id="IPR021792">
    <property type="entry name" value="Beta-fructofuranosidase_N"/>
</dbReference>
<evidence type="ECO:0000259" key="10">
    <source>
        <dbReference type="Pfam" id="PF08244"/>
    </source>
</evidence>
<evidence type="ECO:0000256" key="2">
    <source>
        <dbReference type="ARBA" id="ARBA00009902"/>
    </source>
</evidence>
<feature type="domain" description="Beta-fructofuranosidase N-terminal" evidence="11">
    <location>
        <begin position="25"/>
        <end position="109"/>
    </location>
</feature>
<dbReference type="InterPro" id="IPR013320">
    <property type="entry name" value="ConA-like_dom_sf"/>
</dbReference>
<dbReference type="FunFam" id="2.115.10.20:FF:000001">
    <property type="entry name" value="Beta-fructofuranosidase, insoluble isoenzyme CWINV1"/>
    <property type="match status" value="1"/>
</dbReference>
<dbReference type="PROSITE" id="PS00609">
    <property type="entry name" value="GLYCOSYL_HYDROL_F32"/>
    <property type="match status" value="1"/>
</dbReference>
<dbReference type="Pfam" id="PF00251">
    <property type="entry name" value="Glyco_hydro_32N"/>
    <property type="match status" value="1"/>
</dbReference>
<feature type="transmembrane region" description="Helical" evidence="8">
    <location>
        <begin position="31"/>
        <end position="50"/>
    </location>
</feature>
<dbReference type="SUPFAM" id="SSF75005">
    <property type="entry name" value="Arabinanase/levansucrase/invertase"/>
    <property type="match status" value="1"/>
</dbReference>
<dbReference type="GO" id="GO:0005975">
    <property type="term" value="P:carbohydrate metabolic process"/>
    <property type="evidence" value="ECO:0007669"/>
    <property type="project" value="InterPro"/>
</dbReference>
<protein>
    <recommendedName>
        <fullName evidence="14">Beta-fructofuranosidase</fullName>
    </recommendedName>
</protein>
<dbReference type="Pfam" id="PF11837">
    <property type="entry name" value="INV_N"/>
    <property type="match status" value="1"/>
</dbReference>
<dbReference type="EMBL" id="KZ305052">
    <property type="protein sequence ID" value="PIA35721.1"/>
    <property type="molecule type" value="Genomic_DNA"/>
</dbReference>
<dbReference type="InterPro" id="IPR001362">
    <property type="entry name" value="Glyco_hydro_32"/>
</dbReference>
<evidence type="ECO:0000256" key="3">
    <source>
        <dbReference type="ARBA" id="ARBA00022554"/>
    </source>
</evidence>
<evidence type="ECO:0000313" key="13">
    <source>
        <dbReference type="Proteomes" id="UP000230069"/>
    </source>
</evidence>
<dbReference type="InterPro" id="IPR018053">
    <property type="entry name" value="Glyco_hydro_32_AS"/>
</dbReference>
<keyword evidence="8" id="KW-1133">Transmembrane helix</keyword>
<comment type="similarity">
    <text evidence="2 7">Belongs to the glycosyl hydrolase 32 family.</text>
</comment>
<evidence type="ECO:0000256" key="7">
    <source>
        <dbReference type="RuleBase" id="RU362110"/>
    </source>
</evidence>
<evidence type="ECO:0000313" key="12">
    <source>
        <dbReference type="EMBL" id="PIA35721.1"/>
    </source>
</evidence>
<dbReference type="InterPro" id="IPR050551">
    <property type="entry name" value="Fructan_Metab_Enzymes"/>
</dbReference>
<dbReference type="InterPro" id="IPR023296">
    <property type="entry name" value="Glyco_hydro_beta-prop_sf"/>
</dbReference>
<evidence type="ECO:0000259" key="11">
    <source>
        <dbReference type="Pfam" id="PF11837"/>
    </source>
</evidence>
<sequence>MDSSIKDLEGANNNTPLLDQITTTQRKSKSVLIFSLVLLFLGIGMIGLLVNHNYTSSSDDQIPKLEIVKKFVSRGVSEGVSEKKFNLFSVDEEASLLLLSSYPWENNMLVWQRTAFHFQPTKNWMNDPNGPLFYKGWYHFFYQYNPNGAVWNNIVWGHAVSKDMINWVHLPFAMVPDHWYDIGGVFTGSATILKDGSIVMLYTGATKEMYQVQNVAYPADPSDPLLINWVKSSANPVLVPPAGIGMQDFRDPSTAWSTPNGNWRFTIGSKINKTGISLIYETKDFVNFTLLDQWLHQVPDTGMWECIDLYPVSLTDMNGLDTSVTGNALAIKHVLKASLEDVKVDYYALGSYDIEKNVWTPDDPKLDVGSELRYDYGKFYASKTFYDQNKQRRLLWSWTGESDSEDADIMKGWASLQAIPRVVLFDNKTKTNLLQWPVEEVESLRSNKKEFNNLKLAAGSVLPLDVAKTAQLDIIADFEVDKGALEGVMEADVGYNCPTSNGASGRNALGPFGLLVLANDGRSEQTAVYFYISKGKDGNLKTFICTDLSRSSKATDVSKEIYGGIVPVLDNEKLSVRILVDHSIVEAFAQGGRTCITSRVYPTEAIGGAARVFLFNNATGTGVTATSVKIWEMEHAMMKSYPGL</sequence>
<keyword evidence="8" id="KW-0812">Transmembrane</keyword>
<dbReference type="FunCoup" id="A0A2G5CWT0">
    <property type="interactions" value="582"/>
</dbReference>
<dbReference type="Pfam" id="PF08244">
    <property type="entry name" value="Glyco_hydro_32C"/>
    <property type="match status" value="1"/>
</dbReference>
<evidence type="ECO:0008006" key="14">
    <source>
        <dbReference type="Google" id="ProtNLM"/>
    </source>
</evidence>
<dbReference type="PANTHER" id="PTHR31953">
    <property type="entry name" value="BETA-FRUCTOFURANOSIDASE, INSOLUBLE ISOENZYME CWINV1-RELATED"/>
    <property type="match status" value="1"/>
</dbReference>
<dbReference type="CDD" id="cd18624">
    <property type="entry name" value="GH32_Fruct1-like"/>
    <property type="match status" value="1"/>
</dbReference>
<keyword evidence="8" id="KW-0472">Membrane</keyword>
<keyword evidence="5" id="KW-0325">Glycoprotein</keyword>
<dbReference type="InParanoid" id="A0A2G5CWT0"/>
<keyword evidence="6 7" id="KW-0326">Glycosidase</keyword>
<accession>A0A2G5CWT0</accession>
<comment type="subcellular location">
    <subcellularLocation>
        <location evidence="1">Vacuole</location>
    </subcellularLocation>
</comment>
<proteinExistence type="inferred from homology"/>
<feature type="domain" description="Glycosyl hydrolase family 32 C-terminal" evidence="10">
    <location>
        <begin position="440"/>
        <end position="632"/>
    </location>
</feature>
<keyword evidence="4 7" id="KW-0378">Hydrolase</keyword>
<dbReference type="Gene3D" id="2.60.120.560">
    <property type="entry name" value="Exo-inulinase, domain 1"/>
    <property type="match status" value="1"/>
</dbReference>
<dbReference type="InterPro" id="IPR013189">
    <property type="entry name" value="Glyco_hydro_32_C"/>
</dbReference>
<organism evidence="12 13">
    <name type="scientific">Aquilegia coerulea</name>
    <name type="common">Rocky mountain columbine</name>
    <dbReference type="NCBI Taxonomy" id="218851"/>
    <lineage>
        <taxon>Eukaryota</taxon>
        <taxon>Viridiplantae</taxon>
        <taxon>Streptophyta</taxon>
        <taxon>Embryophyta</taxon>
        <taxon>Tracheophyta</taxon>
        <taxon>Spermatophyta</taxon>
        <taxon>Magnoliopsida</taxon>
        <taxon>Ranunculales</taxon>
        <taxon>Ranunculaceae</taxon>
        <taxon>Thalictroideae</taxon>
        <taxon>Aquilegia</taxon>
    </lineage>
</organism>
<dbReference type="OrthoDB" id="202537at2759"/>
<evidence type="ECO:0000256" key="1">
    <source>
        <dbReference type="ARBA" id="ARBA00004116"/>
    </source>
</evidence>
<dbReference type="FunFam" id="2.60.120.560:FF:000002">
    <property type="entry name" value="Beta-fructofuranosidase, insoluble isoenzyme CWINV1"/>
    <property type="match status" value="1"/>
</dbReference>
<dbReference type="AlphaFoldDB" id="A0A2G5CWT0"/>
<name>A0A2G5CWT0_AQUCA</name>
<dbReference type="SMART" id="SM00640">
    <property type="entry name" value="Glyco_32"/>
    <property type="match status" value="1"/>
</dbReference>
<dbReference type="GO" id="GO:0004564">
    <property type="term" value="F:beta-fructofuranosidase activity"/>
    <property type="evidence" value="ECO:0007669"/>
    <property type="project" value="InterPro"/>
</dbReference>
<evidence type="ECO:0000256" key="4">
    <source>
        <dbReference type="ARBA" id="ARBA00022801"/>
    </source>
</evidence>
<evidence type="ECO:0000259" key="9">
    <source>
        <dbReference type="Pfam" id="PF00251"/>
    </source>
</evidence>
<dbReference type="InterPro" id="IPR013148">
    <property type="entry name" value="Glyco_hydro_32_N"/>
</dbReference>
<dbReference type="SUPFAM" id="SSF49899">
    <property type="entry name" value="Concanavalin A-like lectins/glucanases"/>
    <property type="match status" value="1"/>
</dbReference>
<evidence type="ECO:0000256" key="5">
    <source>
        <dbReference type="ARBA" id="ARBA00023180"/>
    </source>
</evidence>
<keyword evidence="13" id="KW-1185">Reference proteome</keyword>
<dbReference type="Proteomes" id="UP000230069">
    <property type="component" value="Unassembled WGS sequence"/>
</dbReference>
<evidence type="ECO:0000256" key="8">
    <source>
        <dbReference type="SAM" id="Phobius"/>
    </source>
</evidence>